<dbReference type="Proteomes" id="UP000628840">
    <property type="component" value="Unassembled WGS sequence"/>
</dbReference>
<dbReference type="AlphaFoldDB" id="A0A830FA00"/>
<feature type="transmembrane region" description="Helical" evidence="1">
    <location>
        <begin position="35"/>
        <end position="58"/>
    </location>
</feature>
<dbReference type="EMBL" id="BMPF01000002">
    <property type="protein sequence ID" value="GGL34243.1"/>
    <property type="molecule type" value="Genomic_DNA"/>
</dbReference>
<evidence type="ECO:0000256" key="1">
    <source>
        <dbReference type="SAM" id="Phobius"/>
    </source>
</evidence>
<keyword evidence="1" id="KW-1133">Transmembrane helix</keyword>
<comment type="caution">
    <text evidence="2">The sequence shown here is derived from an EMBL/GenBank/DDBJ whole genome shotgun (WGS) entry which is preliminary data.</text>
</comment>
<gene>
    <name evidence="2" type="ORF">GCM10009037_17310</name>
</gene>
<reference evidence="2 3" key="1">
    <citation type="journal article" date="2019" name="Int. J. Syst. Evol. Microbiol.">
        <title>The Global Catalogue of Microorganisms (GCM) 10K type strain sequencing project: providing services to taxonomists for standard genome sequencing and annotation.</title>
        <authorList>
            <consortium name="The Broad Institute Genomics Platform"/>
            <consortium name="The Broad Institute Genome Sequencing Center for Infectious Disease"/>
            <person name="Wu L."/>
            <person name="Ma J."/>
        </authorList>
    </citation>
    <scope>NUCLEOTIDE SEQUENCE [LARGE SCALE GENOMIC DNA]</scope>
    <source>
        <strain evidence="2 3">JCM 19585</strain>
    </source>
</reference>
<evidence type="ECO:0000313" key="3">
    <source>
        <dbReference type="Proteomes" id="UP000628840"/>
    </source>
</evidence>
<feature type="transmembrane region" description="Helical" evidence="1">
    <location>
        <begin position="78"/>
        <end position="96"/>
    </location>
</feature>
<keyword evidence="3" id="KW-1185">Reference proteome</keyword>
<organism evidence="2 3">
    <name type="scientific">Halarchaeum grantii</name>
    <dbReference type="NCBI Taxonomy" id="1193105"/>
    <lineage>
        <taxon>Archaea</taxon>
        <taxon>Methanobacteriati</taxon>
        <taxon>Methanobacteriota</taxon>
        <taxon>Stenosarchaea group</taxon>
        <taxon>Halobacteria</taxon>
        <taxon>Halobacteriales</taxon>
        <taxon>Halobacteriaceae</taxon>
    </lineage>
</organism>
<proteinExistence type="predicted"/>
<sequence>MAAALAALLLVEPALAQSTGEAFCQTAIADTVRNVFTIIQYGGPLLGGVIALGATVLLPTVRRSDRKAEVKEMRTQAILYGVIAAPLGTVILSFLLNNVVAGGTSCSF</sequence>
<keyword evidence="1" id="KW-0472">Membrane</keyword>
<name>A0A830FA00_9EURY</name>
<evidence type="ECO:0000313" key="2">
    <source>
        <dbReference type="EMBL" id="GGL34243.1"/>
    </source>
</evidence>
<accession>A0A830FA00</accession>
<keyword evidence="1" id="KW-0812">Transmembrane</keyword>
<protein>
    <submittedName>
        <fullName evidence="2">Uncharacterized protein</fullName>
    </submittedName>
</protein>